<dbReference type="Gene3D" id="2.60.420.10">
    <property type="entry name" value="Maltose phosphorylase, domain 3"/>
    <property type="match status" value="1"/>
</dbReference>
<dbReference type="GO" id="GO:0005975">
    <property type="term" value="P:carbohydrate metabolic process"/>
    <property type="evidence" value="ECO:0007669"/>
    <property type="project" value="InterPro"/>
</dbReference>
<feature type="region of interest" description="Disordered" evidence="1">
    <location>
        <begin position="814"/>
        <end position="873"/>
    </location>
</feature>
<dbReference type="InterPro" id="IPR035396">
    <property type="entry name" value="Bac_rhamnosid6H"/>
</dbReference>
<evidence type="ECO:0000256" key="1">
    <source>
        <dbReference type="SAM" id="MobiDB-lite"/>
    </source>
</evidence>
<dbReference type="Proteomes" id="UP000664132">
    <property type="component" value="Unassembled WGS sequence"/>
</dbReference>
<dbReference type="PANTHER" id="PTHR34987">
    <property type="entry name" value="C, PUTATIVE (AFU_ORTHOLOGUE AFUA_3G02880)-RELATED"/>
    <property type="match status" value="1"/>
</dbReference>
<comment type="caution">
    <text evidence="4">The sequence shown here is derived from an EMBL/GenBank/DDBJ whole genome shotgun (WGS) entry which is preliminary data.</text>
</comment>
<sequence>MYYSSPAFLSALFLSASVVNGAKYDGPDYESLPLDTIFPGPWESNIRAPFNKSYITPVRIFDFEGAVSGGEAVLQDAETEGISWVISPGGLITFEFEENIAGKVCFEVEGIKNDPYLVLAYSESPFFTGRECDATGDAQARDLPLAFSINKTGTNCVGGGYTRGAFKYLTVFIPETDVPTEGGYLWHDGHSAPKRQHIAVQRQTWYNTLGQKFLGWSSPSKNDTSKEPAVAISKLWVNCTAFPSNPNGRAYTGYFDSSSSMLNRVWYAGAWTLQLSTLDPTEGGSLIDFNRFFDHNTAPRGAWYSNFTIAHGKTVTTDGAKRDRMVWPGDMTIAVPGIAVSTYDMLAVRNALDIIYERQYPDGSMPYAGPPMGAFGEFSDTYHLHTLIGTYEYVLYSGDLIWLKPKWDAYLRALVISINKVDQTGLLHVSSTNDWIRPGMTGHNVEASAILYEVLGNSIKLAKWLGKSNWSNGEPWAITRARIQHGISSILYCKQDGLYADNLGRRGCNGPEKVLPQDGNSWVLISNVYTSDSVAYNVSENLRKRWVKYGAPAVEFPNVISPFASSFELLAHSAANNNDAAVELIELMWGYMLDGPGMTNSTLLEGYRIDGYVHYPAYWSPARNSHAHGWAAGPTTVLMQGILGIKLLTPLGKTWEISPQLTKWLSYAQGGFATKLGKFEVSVSLMHSLSTGRKVEALNVTYPAGTEGLVKWGGKAQIRTEDMDTSFSVYRYLDVLTKADEEWQTWSVDDLEDFVKDDTWVKPPVEERPEGVVDWKALEENYILAEQRYKPASEMNMGQMDDWNPGLLVIKPSKSAPVEEEVESSAGPSGSALEQYKTTLKALEDSNKARLKEERLRQADEERQGLRTGRVDL</sequence>
<evidence type="ECO:0000256" key="2">
    <source>
        <dbReference type="SAM" id="SignalP"/>
    </source>
</evidence>
<dbReference type="OrthoDB" id="10036721at2759"/>
<evidence type="ECO:0000313" key="4">
    <source>
        <dbReference type="EMBL" id="KAG4420738.1"/>
    </source>
</evidence>
<feature type="compositionally biased region" description="Basic and acidic residues" evidence="1">
    <location>
        <begin position="842"/>
        <end position="873"/>
    </location>
</feature>
<dbReference type="PANTHER" id="PTHR34987:SF6">
    <property type="entry name" value="ALPHA-L-RHAMNOSIDASE SIX-HAIRPIN GLYCOSIDASE DOMAIN-CONTAINING PROTEIN"/>
    <property type="match status" value="1"/>
</dbReference>
<dbReference type="InterPro" id="IPR012341">
    <property type="entry name" value="6hp_glycosidase-like_sf"/>
</dbReference>
<protein>
    <recommendedName>
        <fullName evidence="3">Alpha-L-rhamnosidase six-hairpin glycosidase domain-containing protein</fullName>
    </recommendedName>
</protein>
<organism evidence="4 5">
    <name type="scientific">Cadophora malorum</name>
    <dbReference type="NCBI Taxonomy" id="108018"/>
    <lineage>
        <taxon>Eukaryota</taxon>
        <taxon>Fungi</taxon>
        <taxon>Dikarya</taxon>
        <taxon>Ascomycota</taxon>
        <taxon>Pezizomycotina</taxon>
        <taxon>Leotiomycetes</taxon>
        <taxon>Helotiales</taxon>
        <taxon>Ploettnerulaceae</taxon>
        <taxon>Cadophora</taxon>
    </lineage>
</organism>
<feature type="domain" description="Alpha-L-rhamnosidase six-hairpin glycosidase" evidence="3">
    <location>
        <begin position="314"/>
        <end position="502"/>
    </location>
</feature>
<gene>
    <name evidence="4" type="ORF">IFR04_006124</name>
</gene>
<feature type="signal peptide" evidence="2">
    <location>
        <begin position="1"/>
        <end position="21"/>
    </location>
</feature>
<dbReference type="EMBL" id="JAFJYH010000078">
    <property type="protein sequence ID" value="KAG4420738.1"/>
    <property type="molecule type" value="Genomic_DNA"/>
</dbReference>
<dbReference type="SUPFAM" id="SSF48208">
    <property type="entry name" value="Six-hairpin glycosidases"/>
    <property type="match status" value="1"/>
</dbReference>
<dbReference type="GO" id="GO:0003824">
    <property type="term" value="F:catalytic activity"/>
    <property type="evidence" value="ECO:0007669"/>
    <property type="project" value="UniProtKB-ARBA"/>
</dbReference>
<dbReference type="AlphaFoldDB" id="A0A8H7TKT5"/>
<dbReference type="InterPro" id="IPR008928">
    <property type="entry name" value="6-hairpin_glycosidase_sf"/>
</dbReference>
<proteinExistence type="predicted"/>
<evidence type="ECO:0000259" key="3">
    <source>
        <dbReference type="Pfam" id="PF17389"/>
    </source>
</evidence>
<accession>A0A8H7TKT5</accession>
<evidence type="ECO:0000313" key="5">
    <source>
        <dbReference type="Proteomes" id="UP000664132"/>
    </source>
</evidence>
<keyword evidence="2" id="KW-0732">Signal</keyword>
<keyword evidence="5" id="KW-1185">Reference proteome</keyword>
<dbReference type="Pfam" id="PF17389">
    <property type="entry name" value="Bac_rhamnosid6H"/>
    <property type="match status" value="1"/>
</dbReference>
<dbReference type="Gene3D" id="1.50.10.10">
    <property type="match status" value="1"/>
</dbReference>
<feature type="chain" id="PRO_5034850186" description="Alpha-L-rhamnosidase six-hairpin glycosidase domain-containing protein" evidence="2">
    <location>
        <begin position="22"/>
        <end position="873"/>
    </location>
</feature>
<reference evidence="4" key="1">
    <citation type="submission" date="2021-02" db="EMBL/GenBank/DDBJ databases">
        <title>Genome sequence Cadophora malorum strain M34.</title>
        <authorList>
            <person name="Stefanovic E."/>
            <person name="Vu D."/>
            <person name="Scully C."/>
            <person name="Dijksterhuis J."/>
            <person name="Roader J."/>
            <person name="Houbraken J."/>
        </authorList>
    </citation>
    <scope>NUCLEOTIDE SEQUENCE</scope>
    <source>
        <strain evidence="4">M34</strain>
    </source>
</reference>
<name>A0A8H7TKT5_9HELO</name>